<protein>
    <recommendedName>
        <fullName evidence="2">BTB domain-containing protein</fullName>
    </recommendedName>
</protein>
<evidence type="ECO:0000313" key="4">
    <source>
        <dbReference type="Proteomes" id="UP000759537"/>
    </source>
</evidence>
<feature type="compositionally biased region" description="Polar residues" evidence="1">
    <location>
        <begin position="230"/>
        <end position="244"/>
    </location>
</feature>
<keyword evidence="4" id="KW-1185">Reference proteome</keyword>
<evidence type="ECO:0000313" key="3">
    <source>
        <dbReference type="EMBL" id="KAF8483647.1"/>
    </source>
</evidence>
<name>A0A9P5N0W3_9AGAM</name>
<dbReference type="SUPFAM" id="SSF54695">
    <property type="entry name" value="POZ domain"/>
    <property type="match status" value="1"/>
</dbReference>
<feature type="compositionally biased region" description="Low complexity" evidence="1">
    <location>
        <begin position="252"/>
        <end position="264"/>
    </location>
</feature>
<evidence type="ECO:0000256" key="1">
    <source>
        <dbReference type="SAM" id="MobiDB-lite"/>
    </source>
</evidence>
<sequence>MPIKINSSTDTASHHGEYYITGADLIVRVQDTLFRIHRYFFLRESAHFRSKLPHAPSPGDSHKGSSDNNPLVLDDALKVDFERFLWVFYNPKYSLYDATLEEWTSILKLAHQWGFSEVKALAVRELENLGVPPLQKIVLYQTYAIDRKLLKPALTALTMRDEPLSIEEGRELSLETALELAKAREIARAPVFTNKKAGNPRSPVNLAGVELDALIKDVFHLPSSIVPEPLTSQTSTGRDTPQPNTQTGGGSNSHQSTTHTNGTTDGFTPNGTLAPKNLNIFNKR</sequence>
<dbReference type="Gene3D" id="3.30.710.10">
    <property type="entry name" value="Potassium Channel Kv1.1, Chain A"/>
    <property type="match status" value="1"/>
</dbReference>
<dbReference type="Proteomes" id="UP000759537">
    <property type="component" value="Unassembled WGS sequence"/>
</dbReference>
<reference evidence="3" key="2">
    <citation type="journal article" date="2020" name="Nat. Commun.">
        <title>Large-scale genome sequencing of mycorrhizal fungi provides insights into the early evolution of symbiotic traits.</title>
        <authorList>
            <person name="Miyauchi S."/>
            <person name="Kiss E."/>
            <person name="Kuo A."/>
            <person name="Drula E."/>
            <person name="Kohler A."/>
            <person name="Sanchez-Garcia M."/>
            <person name="Morin E."/>
            <person name="Andreopoulos B."/>
            <person name="Barry K.W."/>
            <person name="Bonito G."/>
            <person name="Buee M."/>
            <person name="Carver A."/>
            <person name="Chen C."/>
            <person name="Cichocki N."/>
            <person name="Clum A."/>
            <person name="Culley D."/>
            <person name="Crous P.W."/>
            <person name="Fauchery L."/>
            <person name="Girlanda M."/>
            <person name="Hayes R.D."/>
            <person name="Keri Z."/>
            <person name="LaButti K."/>
            <person name="Lipzen A."/>
            <person name="Lombard V."/>
            <person name="Magnuson J."/>
            <person name="Maillard F."/>
            <person name="Murat C."/>
            <person name="Nolan M."/>
            <person name="Ohm R.A."/>
            <person name="Pangilinan J."/>
            <person name="Pereira M.F."/>
            <person name="Perotto S."/>
            <person name="Peter M."/>
            <person name="Pfister S."/>
            <person name="Riley R."/>
            <person name="Sitrit Y."/>
            <person name="Stielow J.B."/>
            <person name="Szollosi G."/>
            <person name="Zifcakova L."/>
            <person name="Stursova M."/>
            <person name="Spatafora J.W."/>
            <person name="Tedersoo L."/>
            <person name="Vaario L.M."/>
            <person name="Yamada A."/>
            <person name="Yan M."/>
            <person name="Wang P."/>
            <person name="Xu J."/>
            <person name="Bruns T."/>
            <person name="Baldrian P."/>
            <person name="Vilgalys R."/>
            <person name="Dunand C."/>
            <person name="Henrissat B."/>
            <person name="Grigoriev I.V."/>
            <person name="Hibbett D."/>
            <person name="Nagy L.G."/>
            <person name="Martin F.M."/>
        </authorList>
    </citation>
    <scope>NUCLEOTIDE SEQUENCE</scope>
    <source>
        <strain evidence="3">Prilba</strain>
    </source>
</reference>
<feature type="region of interest" description="Disordered" evidence="1">
    <location>
        <begin position="226"/>
        <end position="284"/>
    </location>
</feature>
<dbReference type="EMBL" id="WHVB01000004">
    <property type="protein sequence ID" value="KAF8483647.1"/>
    <property type="molecule type" value="Genomic_DNA"/>
</dbReference>
<accession>A0A9P5N0W3</accession>
<dbReference type="PROSITE" id="PS50097">
    <property type="entry name" value="BTB"/>
    <property type="match status" value="1"/>
</dbReference>
<dbReference type="OrthoDB" id="2593747at2759"/>
<feature type="domain" description="BTB" evidence="2">
    <location>
        <begin position="23"/>
        <end position="97"/>
    </location>
</feature>
<gene>
    <name evidence="3" type="ORF">DFH94DRAFT_690122</name>
</gene>
<dbReference type="InterPro" id="IPR011333">
    <property type="entry name" value="SKP1/BTB/POZ_sf"/>
</dbReference>
<proteinExistence type="predicted"/>
<organism evidence="3 4">
    <name type="scientific">Russula ochroleuca</name>
    <dbReference type="NCBI Taxonomy" id="152965"/>
    <lineage>
        <taxon>Eukaryota</taxon>
        <taxon>Fungi</taxon>
        <taxon>Dikarya</taxon>
        <taxon>Basidiomycota</taxon>
        <taxon>Agaricomycotina</taxon>
        <taxon>Agaricomycetes</taxon>
        <taxon>Russulales</taxon>
        <taxon>Russulaceae</taxon>
        <taxon>Russula</taxon>
    </lineage>
</organism>
<reference evidence="3" key="1">
    <citation type="submission" date="2019-10" db="EMBL/GenBank/DDBJ databases">
        <authorList>
            <consortium name="DOE Joint Genome Institute"/>
            <person name="Kuo A."/>
            <person name="Miyauchi S."/>
            <person name="Kiss E."/>
            <person name="Drula E."/>
            <person name="Kohler A."/>
            <person name="Sanchez-Garcia M."/>
            <person name="Andreopoulos B."/>
            <person name="Barry K.W."/>
            <person name="Bonito G."/>
            <person name="Buee M."/>
            <person name="Carver A."/>
            <person name="Chen C."/>
            <person name="Cichocki N."/>
            <person name="Clum A."/>
            <person name="Culley D."/>
            <person name="Crous P.W."/>
            <person name="Fauchery L."/>
            <person name="Girlanda M."/>
            <person name="Hayes R."/>
            <person name="Keri Z."/>
            <person name="LaButti K."/>
            <person name="Lipzen A."/>
            <person name="Lombard V."/>
            <person name="Magnuson J."/>
            <person name="Maillard F."/>
            <person name="Morin E."/>
            <person name="Murat C."/>
            <person name="Nolan M."/>
            <person name="Ohm R."/>
            <person name="Pangilinan J."/>
            <person name="Pereira M."/>
            <person name="Perotto S."/>
            <person name="Peter M."/>
            <person name="Riley R."/>
            <person name="Sitrit Y."/>
            <person name="Stielow B."/>
            <person name="Szollosi G."/>
            <person name="Zifcakova L."/>
            <person name="Stursova M."/>
            <person name="Spatafora J.W."/>
            <person name="Tedersoo L."/>
            <person name="Vaario L.-M."/>
            <person name="Yamada A."/>
            <person name="Yan M."/>
            <person name="Wang P."/>
            <person name="Xu J."/>
            <person name="Bruns T."/>
            <person name="Baldrian P."/>
            <person name="Vilgalys R."/>
            <person name="Henrissat B."/>
            <person name="Grigoriev I.V."/>
            <person name="Hibbett D."/>
            <person name="Nagy L.G."/>
            <person name="Martin F.M."/>
        </authorList>
    </citation>
    <scope>NUCLEOTIDE SEQUENCE</scope>
    <source>
        <strain evidence="3">Prilba</strain>
    </source>
</reference>
<dbReference type="InterPro" id="IPR000210">
    <property type="entry name" value="BTB/POZ_dom"/>
</dbReference>
<evidence type="ECO:0000259" key="2">
    <source>
        <dbReference type="PROSITE" id="PS50097"/>
    </source>
</evidence>
<dbReference type="AlphaFoldDB" id="A0A9P5N0W3"/>
<comment type="caution">
    <text evidence="3">The sequence shown here is derived from an EMBL/GenBank/DDBJ whole genome shotgun (WGS) entry which is preliminary data.</text>
</comment>